<feature type="chain" id="PRO_5037837739" description="Erythromycin esterase family protein" evidence="1">
    <location>
        <begin position="23"/>
        <end position="426"/>
    </location>
</feature>
<evidence type="ECO:0000313" key="2">
    <source>
        <dbReference type="EMBL" id="QTC92673.1"/>
    </source>
</evidence>
<sequence>MNLRSMASAVALAGLWAASAHAQTGAQTVTPPTFAERLAQAGSPLTVGPQGFSGPGAVILSEAVDASRYVMIGESHFSREIPAFTANVCRLMAPGGLTAMVVETGPEAAAVVNAGLRAPDREQRMSNFMRAHPDAMAFLSGRDENQTAADCAAAAGPDFALWGLDQEFFGVSGYLFEQMLAASPGPIARARIEALAEQERTATQAALTSGSPMDMFLFKATDAALDEAGAAIARDGGDRAKALFAALRETRAIYQSSMARTGDSNGRRARLMKRTLAAHFAEAPQARVLMKFGAYHLYKGYNPLGQRDVGNFVAEHADGAGVASLNMIVAGARGALGGYNGVGRQVAVHAFDSTTGEDADWVKDVVLARPSDTPPGDWIVVDLRRLRGADLEALTPEWRGLIRGYDLAVVAPELSASSVLGARDAP</sequence>
<evidence type="ECO:0000313" key="3">
    <source>
        <dbReference type="Proteomes" id="UP000663918"/>
    </source>
</evidence>
<dbReference type="AlphaFoldDB" id="A0A975C2H6"/>
<accession>A0A975C2H6</accession>
<evidence type="ECO:0000256" key="1">
    <source>
        <dbReference type="SAM" id="SignalP"/>
    </source>
</evidence>
<gene>
    <name evidence="2" type="ORF">IFJ75_07375</name>
</gene>
<evidence type="ECO:0008006" key="4">
    <source>
        <dbReference type="Google" id="ProtNLM"/>
    </source>
</evidence>
<feature type="signal peptide" evidence="1">
    <location>
        <begin position="1"/>
        <end position="22"/>
    </location>
</feature>
<dbReference type="Proteomes" id="UP000663918">
    <property type="component" value="Chromosome"/>
</dbReference>
<reference evidence="2" key="1">
    <citation type="submission" date="2020-09" db="EMBL/GenBank/DDBJ databases">
        <title>Brevundimonas sp. LVF2 isolated from a puddle in Goettingen, Germany.</title>
        <authorList>
            <person name="Friedrich I."/>
            <person name="Klassen A."/>
            <person name="Hannes N."/>
            <person name="Schneider D."/>
            <person name="Hertel R."/>
            <person name="Daniel R."/>
        </authorList>
    </citation>
    <scope>NUCLEOTIDE SEQUENCE</scope>
    <source>
        <strain evidence="2">LVF2</strain>
    </source>
</reference>
<dbReference type="RefSeq" id="WP_207931953.1">
    <property type="nucleotide sequence ID" value="NZ_CP062222.1"/>
</dbReference>
<keyword evidence="1" id="KW-0732">Signal</keyword>
<keyword evidence="3" id="KW-1185">Reference proteome</keyword>
<dbReference type="KEGG" id="bgoe:IFJ75_07375"/>
<dbReference type="EMBL" id="CP062222">
    <property type="protein sequence ID" value="QTC92673.1"/>
    <property type="molecule type" value="Genomic_DNA"/>
</dbReference>
<organism evidence="2 3">
    <name type="scientific">Brevundimonas goettingensis</name>
    <dbReference type="NCBI Taxonomy" id="2774190"/>
    <lineage>
        <taxon>Bacteria</taxon>
        <taxon>Pseudomonadati</taxon>
        <taxon>Pseudomonadota</taxon>
        <taxon>Alphaproteobacteria</taxon>
        <taxon>Caulobacterales</taxon>
        <taxon>Caulobacteraceae</taxon>
        <taxon>Brevundimonas</taxon>
    </lineage>
</organism>
<name>A0A975C2H6_9CAUL</name>
<proteinExistence type="predicted"/>
<protein>
    <recommendedName>
        <fullName evidence="4">Erythromycin esterase family protein</fullName>
    </recommendedName>
</protein>